<dbReference type="EMBL" id="NJIH01000016">
    <property type="protein sequence ID" value="OWT54273.1"/>
    <property type="molecule type" value="Genomic_DNA"/>
</dbReference>
<dbReference type="InterPro" id="IPR009936">
    <property type="entry name" value="DUF1468"/>
</dbReference>
<evidence type="ECO:0000256" key="1">
    <source>
        <dbReference type="SAM" id="Phobius"/>
    </source>
</evidence>
<dbReference type="Pfam" id="PF07331">
    <property type="entry name" value="TctB"/>
    <property type="match status" value="1"/>
</dbReference>
<protein>
    <submittedName>
        <fullName evidence="3">Tripartite tricarboxylate transporter TctB</fullName>
    </submittedName>
</protein>
<evidence type="ECO:0000259" key="2">
    <source>
        <dbReference type="Pfam" id="PF07331"/>
    </source>
</evidence>
<reference evidence="4" key="1">
    <citation type="submission" date="2017-06" db="EMBL/GenBank/DDBJ databases">
        <title>Herbaspirillum phytohormonus sp. nov., isolated from the root nodule of Robinia pseudoacacia in lead-zinc mine.</title>
        <authorList>
            <person name="Fan M."/>
            <person name="Lin Y."/>
        </authorList>
    </citation>
    <scope>NUCLEOTIDE SEQUENCE [LARGE SCALE GENOMIC DNA]</scope>
    <source>
        <strain evidence="4">SC-089</strain>
    </source>
</reference>
<dbReference type="Proteomes" id="UP000214603">
    <property type="component" value="Unassembled WGS sequence"/>
</dbReference>
<gene>
    <name evidence="3" type="ORF">CEY11_23085</name>
</gene>
<feature type="transmembrane region" description="Helical" evidence="1">
    <location>
        <begin position="106"/>
        <end position="126"/>
    </location>
</feature>
<keyword evidence="1" id="KW-1133">Transmembrane helix</keyword>
<name>A0A225M218_9BURK</name>
<organism evidence="3 4">
    <name type="scientific">Candidimonas nitroreducens</name>
    <dbReference type="NCBI Taxonomy" id="683354"/>
    <lineage>
        <taxon>Bacteria</taxon>
        <taxon>Pseudomonadati</taxon>
        <taxon>Pseudomonadota</taxon>
        <taxon>Betaproteobacteria</taxon>
        <taxon>Burkholderiales</taxon>
        <taxon>Alcaligenaceae</taxon>
        <taxon>Candidimonas</taxon>
    </lineage>
</organism>
<keyword evidence="4" id="KW-1185">Reference proteome</keyword>
<evidence type="ECO:0000313" key="4">
    <source>
        <dbReference type="Proteomes" id="UP000214603"/>
    </source>
</evidence>
<keyword evidence="1" id="KW-0812">Transmembrane</keyword>
<feature type="domain" description="DUF1468" evidence="2">
    <location>
        <begin position="3"/>
        <end position="131"/>
    </location>
</feature>
<proteinExistence type="predicted"/>
<accession>A0A225M218</accession>
<dbReference type="RefSeq" id="WP_088605811.1">
    <property type="nucleotide sequence ID" value="NZ_NJIH01000016.1"/>
</dbReference>
<feature type="transmembrane region" description="Helical" evidence="1">
    <location>
        <begin position="65"/>
        <end position="94"/>
    </location>
</feature>
<dbReference type="OrthoDB" id="8965982at2"/>
<keyword evidence="1" id="KW-0472">Membrane</keyword>
<feature type="transmembrane region" description="Helical" evidence="1">
    <location>
        <begin position="26"/>
        <end position="45"/>
    </location>
</feature>
<evidence type="ECO:0000313" key="3">
    <source>
        <dbReference type="EMBL" id="OWT54273.1"/>
    </source>
</evidence>
<comment type="caution">
    <text evidence="3">The sequence shown here is derived from an EMBL/GenBank/DDBJ whole genome shotgun (WGS) entry which is preliminary data.</text>
</comment>
<dbReference type="AlphaFoldDB" id="A0A225M218"/>
<sequence>MILFGLGAILEGASYQIGSLSHMGPGFFPAAVGALLALMGVIIAIEGLGHKNMGSTEGKPEWRGWLCIIFSIIAFIVLGEFTGLLPATFAIVFISALGDRMNTIKGALILSVSMCVVAIIIFWWLLQLQFPLLHWG</sequence>